<name>A4FYF6_METM5</name>
<dbReference type="AlphaFoldDB" id="A4FYF6"/>
<gene>
    <name evidence="1" type="ordered locus">MmarC5_0934</name>
</gene>
<dbReference type="OrthoDB" id="383239at2157"/>
<dbReference type="eggNOG" id="arCOG09539">
    <property type="taxonomic scope" value="Archaea"/>
</dbReference>
<protein>
    <submittedName>
        <fullName evidence="1">Uncharacterized protein</fullName>
    </submittedName>
</protein>
<dbReference type="GeneID" id="4927976"/>
<dbReference type="Proteomes" id="UP000000253">
    <property type="component" value="Chromosome"/>
</dbReference>
<organism evidence="1 2">
    <name type="scientific">Methanococcus maripaludis (strain C5 / ATCC BAA-1333)</name>
    <dbReference type="NCBI Taxonomy" id="402880"/>
    <lineage>
        <taxon>Archaea</taxon>
        <taxon>Methanobacteriati</taxon>
        <taxon>Methanobacteriota</taxon>
        <taxon>Methanomada group</taxon>
        <taxon>Methanococci</taxon>
        <taxon>Methanococcales</taxon>
        <taxon>Methanococcaceae</taxon>
        <taxon>Methanococcus</taxon>
    </lineage>
</organism>
<evidence type="ECO:0000313" key="2">
    <source>
        <dbReference type="Proteomes" id="UP000000253"/>
    </source>
</evidence>
<accession>A4FYF6</accession>
<dbReference type="STRING" id="402880.MmarC5_0934"/>
<dbReference type="HOGENOM" id="CLU_2353239_0_0_2"/>
<sequence>MLLVPADEVIEIYDKINGGVRKEIKEKAMEEAEKWIDSEDPEKLGLKIGQFRNLSFNISTQKKNHICLRILRTESGFEFELVSIPKNEVDFYVSRG</sequence>
<dbReference type="EMBL" id="CP000609">
    <property type="protein sequence ID" value="ABO35240.1"/>
    <property type="molecule type" value="Genomic_DNA"/>
</dbReference>
<evidence type="ECO:0000313" key="1">
    <source>
        <dbReference type="EMBL" id="ABO35240.1"/>
    </source>
</evidence>
<proteinExistence type="predicted"/>
<reference evidence="1 2" key="1">
    <citation type="submission" date="2007-03" db="EMBL/GenBank/DDBJ databases">
        <title>Complete sequence of chromosome of Methanococcus maripaludis C5.</title>
        <authorList>
            <consortium name="US DOE Joint Genome Institute"/>
            <person name="Copeland A."/>
            <person name="Lucas S."/>
            <person name="Lapidus A."/>
            <person name="Barry K."/>
            <person name="Glavina del Rio T."/>
            <person name="Dalin E."/>
            <person name="Tice H."/>
            <person name="Pitluck S."/>
            <person name="Chertkov O."/>
            <person name="Brettin T."/>
            <person name="Bruce D."/>
            <person name="Han C."/>
            <person name="Detter J.C."/>
            <person name="Schmutz J."/>
            <person name="Larimer F."/>
            <person name="Land M."/>
            <person name="Hauser L."/>
            <person name="Kyrpides N."/>
            <person name="Mikhailova N."/>
            <person name="Sieprawska-Lupa M."/>
            <person name="Whitman W.B."/>
            <person name="Richardson P."/>
        </authorList>
    </citation>
    <scope>NUCLEOTIDE SEQUENCE [LARGE SCALE GENOMIC DNA]</scope>
    <source>
        <strain evidence="2">C5 / ATCC BAA-1333</strain>
    </source>
</reference>
<dbReference type="RefSeq" id="WP_011868694.1">
    <property type="nucleotide sequence ID" value="NC_009135.1"/>
</dbReference>
<dbReference type="KEGG" id="mmq:MmarC5_0934"/>